<feature type="binding site" evidence="9">
    <location>
        <position position="9"/>
    </location>
    <ligand>
        <name>a divalent metal cation</name>
        <dbReference type="ChEBI" id="CHEBI:60240"/>
    </ligand>
</feature>
<dbReference type="RefSeq" id="WP_018662000.1">
    <property type="nucleotide sequence ID" value="NZ_HF952018.1"/>
</dbReference>
<dbReference type="AlphaFoldDB" id="R7RQ38"/>
<dbReference type="EC" id="3.1.3.5" evidence="9"/>
<comment type="subcellular location">
    <subcellularLocation>
        <location evidence="3 9">Cytoplasm</location>
    </subcellularLocation>
</comment>
<dbReference type="EMBL" id="CAVN010000095">
    <property type="protein sequence ID" value="CDF58169.1"/>
    <property type="molecule type" value="Genomic_DNA"/>
</dbReference>
<name>R7RQ38_9CLOT</name>
<dbReference type="GO" id="GO:0005737">
    <property type="term" value="C:cytoplasm"/>
    <property type="evidence" value="ECO:0007669"/>
    <property type="project" value="UniProtKB-SubCell"/>
</dbReference>
<comment type="cofactor">
    <cofactor evidence="2">
        <name>Mg(2+)</name>
        <dbReference type="ChEBI" id="CHEBI:18420"/>
    </cofactor>
</comment>
<dbReference type="GO" id="GO:0008254">
    <property type="term" value="F:3'-nucleotidase activity"/>
    <property type="evidence" value="ECO:0007669"/>
    <property type="project" value="TreeGrafter"/>
</dbReference>
<keyword evidence="6 9" id="KW-0479">Metal-binding</keyword>
<proteinExistence type="inferred from homology"/>
<dbReference type="NCBIfam" id="TIGR00087">
    <property type="entry name" value="surE"/>
    <property type="match status" value="1"/>
</dbReference>
<feature type="domain" description="Survival protein SurE-like phosphatase/nucleotidase" evidence="10">
    <location>
        <begin position="3"/>
        <end position="189"/>
    </location>
</feature>
<protein>
    <recommendedName>
        <fullName evidence="9">5'-nucleotidase SurE</fullName>
        <ecNumber evidence="9">3.1.3.5</ecNumber>
    </recommendedName>
    <alternativeName>
        <fullName evidence="9">Nucleoside 5'-monophosphate phosphohydrolase</fullName>
    </alternativeName>
</protein>
<dbReference type="InterPro" id="IPR030048">
    <property type="entry name" value="SurE"/>
</dbReference>
<comment type="similarity">
    <text evidence="4 9">Belongs to the SurE nucleotidase family.</text>
</comment>
<evidence type="ECO:0000256" key="4">
    <source>
        <dbReference type="ARBA" id="ARBA00011062"/>
    </source>
</evidence>
<keyword evidence="5 9" id="KW-0963">Cytoplasm</keyword>
<dbReference type="NCBIfam" id="NF010543">
    <property type="entry name" value="PRK13933.1"/>
    <property type="match status" value="1"/>
</dbReference>
<dbReference type="Gene3D" id="3.40.1210.10">
    <property type="entry name" value="Survival protein SurE-like phosphatase/nucleotidase"/>
    <property type="match status" value="1"/>
</dbReference>
<dbReference type="InterPro" id="IPR036523">
    <property type="entry name" value="SurE-like_sf"/>
</dbReference>
<dbReference type="GO" id="GO:0008253">
    <property type="term" value="F:5'-nucleotidase activity"/>
    <property type="evidence" value="ECO:0007669"/>
    <property type="project" value="UniProtKB-UniRule"/>
</dbReference>
<feature type="binding site" evidence="9">
    <location>
        <position position="39"/>
    </location>
    <ligand>
        <name>a divalent metal cation</name>
        <dbReference type="ChEBI" id="CHEBI:60240"/>
    </ligand>
</feature>
<comment type="catalytic activity">
    <reaction evidence="1 9">
        <text>a ribonucleoside 5'-phosphate + H2O = a ribonucleoside + phosphate</text>
        <dbReference type="Rhea" id="RHEA:12484"/>
        <dbReference type="ChEBI" id="CHEBI:15377"/>
        <dbReference type="ChEBI" id="CHEBI:18254"/>
        <dbReference type="ChEBI" id="CHEBI:43474"/>
        <dbReference type="ChEBI" id="CHEBI:58043"/>
        <dbReference type="EC" id="3.1.3.5"/>
    </reaction>
</comment>
<gene>
    <name evidence="9" type="primary">surE</name>
    <name evidence="11" type="ORF">TCEL_00215</name>
</gene>
<dbReference type="HAMAP" id="MF_00060">
    <property type="entry name" value="SurE"/>
    <property type="match status" value="1"/>
</dbReference>
<dbReference type="PANTHER" id="PTHR30457">
    <property type="entry name" value="5'-NUCLEOTIDASE SURE"/>
    <property type="match status" value="1"/>
</dbReference>
<dbReference type="Proteomes" id="UP000014923">
    <property type="component" value="Unassembled WGS sequence"/>
</dbReference>
<dbReference type="GO" id="GO:0004309">
    <property type="term" value="F:exopolyphosphatase activity"/>
    <property type="evidence" value="ECO:0007669"/>
    <property type="project" value="TreeGrafter"/>
</dbReference>
<keyword evidence="12" id="KW-1185">Reference proteome</keyword>
<evidence type="ECO:0000313" key="11">
    <source>
        <dbReference type="EMBL" id="CDF58169.1"/>
    </source>
</evidence>
<evidence type="ECO:0000256" key="2">
    <source>
        <dbReference type="ARBA" id="ARBA00001946"/>
    </source>
</evidence>
<dbReference type="eggNOG" id="COG0496">
    <property type="taxonomic scope" value="Bacteria"/>
</dbReference>
<feature type="binding site" evidence="9">
    <location>
        <position position="96"/>
    </location>
    <ligand>
        <name>a divalent metal cation</name>
        <dbReference type="ChEBI" id="CHEBI:60240"/>
    </ligand>
</feature>
<evidence type="ECO:0000256" key="5">
    <source>
        <dbReference type="ARBA" id="ARBA00022490"/>
    </source>
</evidence>
<keyword evidence="8 9" id="KW-0378">Hydrolase</keyword>
<evidence type="ECO:0000256" key="1">
    <source>
        <dbReference type="ARBA" id="ARBA00000815"/>
    </source>
</evidence>
<comment type="caution">
    <text evidence="11">The sequence shown here is derived from an EMBL/GenBank/DDBJ whole genome shotgun (WGS) entry which is preliminary data.</text>
</comment>
<dbReference type="NCBIfam" id="NF001490">
    <property type="entry name" value="PRK00346.1-4"/>
    <property type="match status" value="1"/>
</dbReference>
<dbReference type="GO" id="GO:0046872">
    <property type="term" value="F:metal ion binding"/>
    <property type="evidence" value="ECO:0007669"/>
    <property type="project" value="UniProtKB-UniRule"/>
</dbReference>
<evidence type="ECO:0000256" key="7">
    <source>
        <dbReference type="ARBA" id="ARBA00022741"/>
    </source>
</evidence>
<feature type="binding site" evidence="9">
    <location>
        <position position="8"/>
    </location>
    <ligand>
        <name>a divalent metal cation</name>
        <dbReference type="ChEBI" id="CHEBI:60240"/>
    </ligand>
</feature>
<dbReference type="SUPFAM" id="SSF64167">
    <property type="entry name" value="SurE-like"/>
    <property type="match status" value="1"/>
</dbReference>
<keyword evidence="7 9" id="KW-0547">Nucleotide-binding</keyword>
<evidence type="ECO:0000256" key="3">
    <source>
        <dbReference type="ARBA" id="ARBA00004496"/>
    </source>
</evidence>
<dbReference type="Pfam" id="PF01975">
    <property type="entry name" value="SurE"/>
    <property type="match status" value="1"/>
</dbReference>
<evidence type="ECO:0000256" key="8">
    <source>
        <dbReference type="ARBA" id="ARBA00022801"/>
    </source>
</evidence>
<evidence type="ECO:0000256" key="6">
    <source>
        <dbReference type="ARBA" id="ARBA00022723"/>
    </source>
</evidence>
<sequence length="257" mass="28532">MRILITNDDGIKAEGIITLASLLEKEHDITVIAPDVQRSACGHSITIYKPLTIKEVKIEGLNSKCYSVDGTPADCVKIGINKIIEDRVDVIISGINNGLNVGTDVLYSGTVSAAIEGAIYNVPSIAVSIDRENGKINYFSAAMFIKEMLKKIDVKNIGKDVVLNVNVPNLEYEKIKGYKVCNLGTRIYSNVFIEKNSNEYEKTYEIKGTPIGDVVENTDVYFINLGYITITPLHYDLTNFKLMKKVENEFNRVGNIK</sequence>
<comment type="cofactor">
    <cofactor evidence="9">
        <name>a divalent metal cation</name>
        <dbReference type="ChEBI" id="CHEBI:60240"/>
    </cofactor>
    <text evidence="9">Binds 1 divalent metal cation per subunit.</text>
</comment>
<reference evidence="11" key="1">
    <citation type="submission" date="2013-03" db="EMBL/GenBank/DDBJ databases">
        <title>Draft genome sequence of the hydrogen-ethanol-producing anaerobic alkalithermophilic Caloramator celere.</title>
        <authorList>
            <person name="Ciranna A."/>
            <person name="Larjo A."/>
            <person name="Kivisto A."/>
            <person name="Santala V."/>
            <person name="Roos C."/>
            <person name="Karp M."/>
        </authorList>
    </citation>
    <scope>NUCLEOTIDE SEQUENCE [LARGE SCALE GENOMIC DNA]</scope>
    <source>
        <strain evidence="11">DSM 8682</strain>
    </source>
</reference>
<dbReference type="GO" id="GO:0000166">
    <property type="term" value="F:nucleotide binding"/>
    <property type="evidence" value="ECO:0007669"/>
    <property type="project" value="UniProtKB-KW"/>
</dbReference>
<evidence type="ECO:0000259" key="10">
    <source>
        <dbReference type="Pfam" id="PF01975"/>
    </source>
</evidence>
<dbReference type="FunFam" id="3.40.1210.10:FF:000001">
    <property type="entry name" value="5'/3'-nucleotidase SurE"/>
    <property type="match status" value="1"/>
</dbReference>
<accession>R7RQ38</accession>
<comment type="function">
    <text evidence="9">Nucleotidase that shows phosphatase activity on nucleoside 5'-monophosphates.</text>
</comment>
<dbReference type="OrthoDB" id="9780815at2"/>
<evidence type="ECO:0000313" key="12">
    <source>
        <dbReference type="Proteomes" id="UP000014923"/>
    </source>
</evidence>
<organism evidence="11 12">
    <name type="scientific">Thermobrachium celere DSM 8682</name>
    <dbReference type="NCBI Taxonomy" id="941824"/>
    <lineage>
        <taxon>Bacteria</taxon>
        <taxon>Bacillati</taxon>
        <taxon>Bacillota</taxon>
        <taxon>Clostridia</taxon>
        <taxon>Eubacteriales</taxon>
        <taxon>Clostridiaceae</taxon>
        <taxon>Thermobrachium</taxon>
    </lineage>
</organism>
<dbReference type="HOGENOM" id="CLU_045192_1_3_9"/>
<evidence type="ECO:0000256" key="9">
    <source>
        <dbReference type="HAMAP-Rule" id="MF_00060"/>
    </source>
</evidence>
<dbReference type="PANTHER" id="PTHR30457:SF12">
    <property type="entry name" value="5'_3'-NUCLEOTIDASE SURE"/>
    <property type="match status" value="1"/>
</dbReference>
<dbReference type="InterPro" id="IPR002828">
    <property type="entry name" value="SurE-like_Pase/nucleotidase"/>
</dbReference>